<keyword evidence="2" id="KW-1185">Reference proteome</keyword>
<dbReference type="EMBL" id="VFPD01000002">
    <property type="protein sequence ID" value="TQM18802.1"/>
    <property type="molecule type" value="Genomic_DNA"/>
</dbReference>
<sequence length="324" mass="38219">MMVSRNLENTLERPLHSKYSMQTINSFLEIMFQKEDMPLLKLEKLTREKLTELIDQEVRTQNVEITNELFLLFSNLAIELQKKDIRSEETCTKINQCITTLDLNENEKAILQMGYYPIMALYHYKLNNYEKSVHYSHLAIQNDDYLLGKYPELFTHKTLQIQNIIKTHLLFNEVDRACSLCNDMLKYLIDGDKFDYTVGHWTNNFNIEKESEVINVCQTVAIVIKAIITLTKNNEDEQRLFSLAFAGIKGNKIKDPEIQLILQFFDMKFSLYSFQKFDEVQINKWKDKAIESKYLSILKPLFSSLFLSMETNSRGIIKRYLFSF</sequence>
<protein>
    <submittedName>
        <fullName evidence="1">Uncharacterized protein</fullName>
    </submittedName>
</protein>
<evidence type="ECO:0000313" key="2">
    <source>
        <dbReference type="Proteomes" id="UP000316437"/>
    </source>
</evidence>
<accession>A0A543EB32</accession>
<dbReference type="AlphaFoldDB" id="A0A543EB32"/>
<gene>
    <name evidence="1" type="ORF">FB551_3190</name>
</gene>
<organism evidence="1 2">
    <name type="scientific">Chryseobacterium aquifrigidense</name>
    <dbReference type="NCBI Taxonomy" id="558021"/>
    <lineage>
        <taxon>Bacteria</taxon>
        <taxon>Pseudomonadati</taxon>
        <taxon>Bacteroidota</taxon>
        <taxon>Flavobacteriia</taxon>
        <taxon>Flavobacteriales</taxon>
        <taxon>Weeksellaceae</taxon>
        <taxon>Chryseobacterium group</taxon>
        <taxon>Chryseobacterium</taxon>
    </lineage>
</organism>
<evidence type="ECO:0000313" key="1">
    <source>
        <dbReference type="EMBL" id="TQM18802.1"/>
    </source>
</evidence>
<reference evidence="1 2" key="1">
    <citation type="submission" date="2019-06" db="EMBL/GenBank/DDBJ databases">
        <title>Sorghum-associated microbial communities from plants grown in Nebraska, USA.</title>
        <authorList>
            <person name="Schachtman D."/>
        </authorList>
    </citation>
    <scope>NUCLEOTIDE SEQUENCE [LARGE SCALE GENOMIC DNA]</scope>
    <source>
        <strain evidence="1 2">110</strain>
    </source>
</reference>
<comment type="caution">
    <text evidence="1">The sequence shown here is derived from an EMBL/GenBank/DDBJ whole genome shotgun (WGS) entry which is preliminary data.</text>
</comment>
<name>A0A543EB32_9FLAO</name>
<dbReference type="Proteomes" id="UP000316437">
    <property type="component" value="Unassembled WGS sequence"/>
</dbReference>
<proteinExistence type="predicted"/>